<dbReference type="InterPro" id="IPR010003">
    <property type="entry name" value="HARP_dom"/>
</dbReference>
<accession>A0A7J6YA58</accession>
<evidence type="ECO:0008006" key="10">
    <source>
        <dbReference type="Google" id="ProtNLM"/>
    </source>
</evidence>
<evidence type="ECO:0000256" key="1">
    <source>
        <dbReference type="ARBA" id="ARBA00004123"/>
    </source>
</evidence>
<dbReference type="InterPro" id="IPR000330">
    <property type="entry name" value="SNF2_N"/>
</dbReference>
<dbReference type="GO" id="GO:0043596">
    <property type="term" value="C:nuclear replication fork"/>
    <property type="evidence" value="ECO:0007669"/>
    <property type="project" value="TreeGrafter"/>
</dbReference>
<dbReference type="CDD" id="cd18793">
    <property type="entry name" value="SF2_C_SNF"/>
    <property type="match status" value="1"/>
</dbReference>
<dbReference type="SUPFAM" id="SSF52540">
    <property type="entry name" value="P-loop containing nucleoside triphosphate hydrolases"/>
    <property type="match status" value="2"/>
</dbReference>
<evidence type="ECO:0000256" key="4">
    <source>
        <dbReference type="SAM" id="MobiDB-lite"/>
    </source>
</evidence>
<reference evidence="8 9" key="1">
    <citation type="journal article" date="2019" name="Genome Biol. Evol.">
        <title>Nanopore Sequencing Significantly Improves Genome Assembly of the Protozoan Parasite Trypanosoma cruzi.</title>
        <authorList>
            <person name="Diaz-Viraque F."/>
            <person name="Pita S."/>
            <person name="Greif G."/>
            <person name="de Souza R.C.M."/>
            <person name="Iraola G."/>
            <person name="Robello C."/>
        </authorList>
    </citation>
    <scope>NUCLEOTIDE SEQUENCE [LARGE SCALE GENOMIC DNA]</scope>
    <source>
        <strain evidence="8 9">Berenice</strain>
    </source>
</reference>
<dbReference type="GO" id="GO:0006281">
    <property type="term" value="P:DNA repair"/>
    <property type="evidence" value="ECO:0007669"/>
    <property type="project" value="TreeGrafter"/>
</dbReference>
<evidence type="ECO:0000256" key="3">
    <source>
        <dbReference type="ARBA" id="ARBA00023242"/>
    </source>
</evidence>
<evidence type="ECO:0000313" key="9">
    <source>
        <dbReference type="Proteomes" id="UP000583944"/>
    </source>
</evidence>
<dbReference type="Proteomes" id="UP000583944">
    <property type="component" value="Unassembled WGS sequence"/>
</dbReference>
<dbReference type="SMART" id="SM00487">
    <property type="entry name" value="DEXDc"/>
    <property type="match status" value="1"/>
</dbReference>
<gene>
    <name evidence="8" type="ORF">ECC02_003454</name>
</gene>
<dbReference type="Gene3D" id="3.40.50.10810">
    <property type="entry name" value="Tandem AAA-ATPase domain"/>
    <property type="match status" value="1"/>
</dbReference>
<evidence type="ECO:0000256" key="2">
    <source>
        <dbReference type="ARBA" id="ARBA00022801"/>
    </source>
</evidence>
<dbReference type="PROSITE" id="PS51192">
    <property type="entry name" value="HELICASE_ATP_BIND_1"/>
    <property type="match status" value="1"/>
</dbReference>
<feature type="compositionally biased region" description="Polar residues" evidence="4">
    <location>
        <begin position="717"/>
        <end position="733"/>
    </location>
</feature>
<dbReference type="FunFam" id="3.40.50.10810:FF:000073">
    <property type="entry name" value="DNA helicase, putative"/>
    <property type="match status" value="1"/>
</dbReference>
<name>A0A7J6YA58_TRYCR</name>
<comment type="caution">
    <text evidence="8">The sequence shown here is derived from an EMBL/GenBank/DDBJ whole genome shotgun (WGS) entry which is preliminary data.</text>
</comment>
<feature type="domain" description="Helicase C-terminal" evidence="6">
    <location>
        <begin position="521"/>
        <end position="681"/>
    </location>
</feature>
<feature type="domain" description="HARP" evidence="7">
    <location>
        <begin position="100"/>
        <end position="178"/>
    </location>
</feature>
<evidence type="ECO:0000313" key="8">
    <source>
        <dbReference type="EMBL" id="KAF5223435.1"/>
    </source>
</evidence>
<evidence type="ECO:0000259" key="5">
    <source>
        <dbReference type="PROSITE" id="PS51192"/>
    </source>
</evidence>
<keyword evidence="3" id="KW-0539">Nucleus</keyword>
<feature type="region of interest" description="Disordered" evidence="4">
    <location>
        <begin position="715"/>
        <end position="760"/>
    </location>
</feature>
<dbReference type="Gene3D" id="3.40.50.300">
    <property type="entry name" value="P-loop containing nucleotide triphosphate hydrolases"/>
    <property type="match status" value="1"/>
</dbReference>
<feature type="compositionally biased region" description="Polar residues" evidence="4">
    <location>
        <begin position="749"/>
        <end position="758"/>
    </location>
</feature>
<dbReference type="GO" id="GO:0016787">
    <property type="term" value="F:hydrolase activity"/>
    <property type="evidence" value="ECO:0007669"/>
    <property type="project" value="UniProtKB-KW"/>
</dbReference>
<dbReference type="VEuPathDB" id="TriTrypDB:ECC02_003454"/>
<sequence>MAFFFFFSLTCCFILLFMYVKCSCIYIYIYIYILRCSAVETAPITHSMNCYCEIPVKCTAGKDGNLGYVCAISKCRFFALCPLHADGWRRVVAPPAVAGEFIVVRFEAVLHPEKKTPHVAATVSPPEVEAVVAVLEDAQFQPMWYVAKKAYLYPMESYSHLLVALRKLLVRVHIEEIPSFFFRCLEAVQEIQLQHERNIDGNASQPADADDVVYSQLRPFQKKGVDFIIARGGRGMIADDMGLGKTVQALAVAHHYRNEWPVLIVCPLSLVENWTKELMRFCSIPIGRIAIFQNSKVRVTDVHSAVIVPYSSLKSLDTQSTTFHVVILDESHYIKTVDSKRTVAALKLCRVARRVLLLSGTPTLSRPIELYPQLQTIMHPSWTPSKSLFAARYCNAFVGRFGVDYLGHSHMSELHVLLQQFVIRRTKRELGNELPSKIRQLLYVYITPKEKKALEKSVSALRNSFRDGATLPTLGDVASTTNMAQGTGGNLTTCTAGGATATRNMTAFDLKIATARAKIAAVQDYVKSTTEQMVESGQKVIIFAHHQCMMEAIREAVESVQPKQPLDYIYITGETPAAQREALTTHFRTSTNCHVAVLSMHSCGVGHNLTCATMVVFAELDWNPSTHLQCEDRVHRMGQSSACVIKYLLAEGTSDSVIWPMLQTKLNVTHAVLEDSQAGGEGWSAGADTRRILRSDVPLTPSSPEKKQLTLEGFLSHSGSRPSRPLTQSSDSNAEVLKTSDESPRADTSPDTPFQSPSAVAPAENVLFDIAKLRQQREARKVVHSMPVLGTAGAGSSPVAAVTVTPPPPPIQRQVTLHEVLTNHPANSPTPKNSPQQRTNFHVAVAAKSFNERSGAAHTSSCSSETTVCAPIVSHPVKTLFLTRPASANSSSAASSVKPHAGASAADLSVVSTASKEGSICLAPSPRSEEIRRYNARRTPFILGSTLEKRLRPDDMEDQVS</sequence>
<keyword evidence="2" id="KW-0378">Hydrolase</keyword>
<dbReference type="InterPro" id="IPR014001">
    <property type="entry name" value="Helicase_ATP-bd"/>
</dbReference>
<evidence type="ECO:0000259" key="6">
    <source>
        <dbReference type="PROSITE" id="PS51194"/>
    </source>
</evidence>
<dbReference type="InterPro" id="IPR027417">
    <property type="entry name" value="P-loop_NTPase"/>
</dbReference>
<proteinExistence type="predicted"/>
<evidence type="ECO:0000259" key="7">
    <source>
        <dbReference type="PROSITE" id="PS51467"/>
    </source>
</evidence>
<dbReference type="CDD" id="cd18010">
    <property type="entry name" value="DEXHc_HARP_SMARCAL1"/>
    <property type="match status" value="1"/>
</dbReference>
<dbReference type="GO" id="GO:0005524">
    <property type="term" value="F:ATP binding"/>
    <property type="evidence" value="ECO:0007669"/>
    <property type="project" value="InterPro"/>
</dbReference>
<feature type="domain" description="Helicase ATP-binding" evidence="5">
    <location>
        <begin position="226"/>
        <end position="380"/>
    </location>
</feature>
<dbReference type="EMBL" id="JABDHM010000019">
    <property type="protein sequence ID" value="KAF5223435.1"/>
    <property type="molecule type" value="Genomic_DNA"/>
</dbReference>
<dbReference type="VEuPathDB" id="TriTrypDB:BCY84_02243"/>
<dbReference type="Pfam" id="PF00176">
    <property type="entry name" value="SNF2-rel_dom"/>
    <property type="match status" value="1"/>
</dbReference>
<comment type="subcellular location">
    <subcellularLocation>
        <location evidence="1">Nucleus</location>
    </subcellularLocation>
</comment>
<dbReference type="PROSITE" id="PS51467">
    <property type="entry name" value="HARP"/>
    <property type="match status" value="1"/>
</dbReference>
<dbReference type="InterPro" id="IPR049730">
    <property type="entry name" value="SNF2/RAD54-like_C"/>
</dbReference>
<dbReference type="InterPro" id="IPR038718">
    <property type="entry name" value="SNF2-like_sf"/>
</dbReference>
<dbReference type="AlphaFoldDB" id="A0A7J6YA58"/>
<dbReference type="GO" id="GO:0031297">
    <property type="term" value="P:replication fork processing"/>
    <property type="evidence" value="ECO:0007669"/>
    <property type="project" value="TreeGrafter"/>
</dbReference>
<dbReference type="SMART" id="SM00490">
    <property type="entry name" value="HELICc"/>
    <property type="match status" value="1"/>
</dbReference>
<dbReference type="PANTHER" id="PTHR45766:SF6">
    <property type="entry name" value="SWI_SNF-RELATED MATRIX-ASSOCIATED ACTIN-DEPENDENT REGULATOR OF CHROMATIN SUBFAMILY A-LIKE PROTEIN 1"/>
    <property type="match status" value="1"/>
</dbReference>
<dbReference type="InterPro" id="IPR001650">
    <property type="entry name" value="Helicase_C-like"/>
</dbReference>
<protein>
    <recommendedName>
        <fullName evidence="10">DNA helicase</fullName>
    </recommendedName>
</protein>
<dbReference type="Pfam" id="PF00271">
    <property type="entry name" value="Helicase_C"/>
    <property type="match status" value="1"/>
</dbReference>
<organism evidence="8 9">
    <name type="scientific">Trypanosoma cruzi</name>
    <dbReference type="NCBI Taxonomy" id="5693"/>
    <lineage>
        <taxon>Eukaryota</taxon>
        <taxon>Discoba</taxon>
        <taxon>Euglenozoa</taxon>
        <taxon>Kinetoplastea</taxon>
        <taxon>Metakinetoplastina</taxon>
        <taxon>Trypanosomatida</taxon>
        <taxon>Trypanosomatidae</taxon>
        <taxon>Trypanosoma</taxon>
        <taxon>Schizotrypanum</taxon>
    </lineage>
</organism>
<dbReference type="PROSITE" id="PS51194">
    <property type="entry name" value="HELICASE_CTER"/>
    <property type="match status" value="1"/>
</dbReference>
<dbReference type="PANTHER" id="PTHR45766">
    <property type="entry name" value="DNA ANNEALING HELICASE AND ENDONUCLEASE ZRANB3 FAMILY MEMBER"/>
    <property type="match status" value="1"/>
</dbReference>